<dbReference type="RefSeq" id="WP_341403604.1">
    <property type="nucleotide sequence ID" value="NZ_JBBUKT010000002.1"/>
</dbReference>
<feature type="transmembrane region" description="Helical" evidence="1">
    <location>
        <begin position="12"/>
        <end position="30"/>
    </location>
</feature>
<dbReference type="EMBL" id="JBBUKT010000002">
    <property type="protein sequence ID" value="MEK7950179.1"/>
    <property type="molecule type" value="Genomic_DNA"/>
</dbReference>
<sequence length="142" mass="15798">MSPSTVLRVNKVALILLIAALVCWVAFHFLTIGGGHDRGWEIWREIVQVFKRSRMPGWRQMIAISGFLMLSFLVSASPFAIPLLRSHRLFWWLAVLASGAALAGFGTFVAGSHNRGYALDCLLASMVLNFAGLLCIRRLRPE</sequence>
<dbReference type="Proteomes" id="UP001371305">
    <property type="component" value="Unassembled WGS sequence"/>
</dbReference>
<evidence type="ECO:0000313" key="2">
    <source>
        <dbReference type="EMBL" id="MEK7950179.1"/>
    </source>
</evidence>
<feature type="transmembrane region" description="Helical" evidence="1">
    <location>
        <begin position="117"/>
        <end position="136"/>
    </location>
</feature>
<keyword evidence="3" id="KW-1185">Reference proteome</keyword>
<feature type="transmembrane region" description="Helical" evidence="1">
    <location>
        <begin position="61"/>
        <end position="83"/>
    </location>
</feature>
<name>A0ABU9AT58_9BACT</name>
<feature type="transmembrane region" description="Helical" evidence="1">
    <location>
        <begin position="90"/>
        <end position="111"/>
    </location>
</feature>
<accession>A0ABU9AT58</accession>
<evidence type="ECO:0000313" key="3">
    <source>
        <dbReference type="Proteomes" id="UP001371305"/>
    </source>
</evidence>
<comment type="caution">
    <text evidence="2">The sequence shown here is derived from an EMBL/GenBank/DDBJ whole genome shotgun (WGS) entry which is preliminary data.</text>
</comment>
<evidence type="ECO:0000256" key="1">
    <source>
        <dbReference type="SAM" id="Phobius"/>
    </source>
</evidence>
<keyword evidence="1" id="KW-0472">Membrane</keyword>
<organism evidence="2 3">
    <name type="scientific">Luteolibacter soli</name>
    <dbReference type="NCBI Taxonomy" id="3135280"/>
    <lineage>
        <taxon>Bacteria</taxon>
        <taxon>Pseudomonadati</taxon>
        <taxon>Verrucomicrobiota</taxon>
        <taxon>Verrucomicrobiia</taxon>
        <taxon>Verrucomicrobiales</taxon>
        <taxon>Verrucomicrobiaceae</taxon>
        <taxon>Luteolibacter</taxon>
    </lineage>
</organism>
<proteinExistence type="predicted"/>
<gene>
    <name evidence="2" type="ORF">WKV53_06720</name>
</gene>
<reference evidence="2 3" key="1">
    <citation type="submission" date="2024-04" db="EMBL/GenBank/DDBJ databases">
        <title>Luteolibacter sp. isolated from soil.</title>
        <authorList>
            <person name="An J."/>
        </authorList>
    </citation>
    <scope>NUCLEOTIDE SEQUENCE [LARGE SCALE GENOMIC DNA]</scope>
    <source>
        <strain evidence="2 3">Y139</strain>
    </source>
</reference>
<keyword evidence="1" id="KW-0812">Transmembrane</keyword>
<keyword evidence="1" id="KW-1133">Transmembrane helix</keyword>
<protein>
    <submittedName>
        <fullName evidence="2">Uncharacterized protein</fullName>
    </submittedName>
</protein>